<dbReference type="GO" id="GO:0051607">
    <property type="term" value="P:defense response to virus"/>
    <property type="evidence" value="ECO:0007669"/>
    <property type="project" value="UniProtKB-KW"/>
</dbReference>
<keyword evidence="1" id="KW-0547">Nucleotide-binding</keyword>
<accession>A0A5J5DY55</accession>
<reference evidence="9 10" key="1">
    <citation type="journal article" date="2019" name="Syst. Appl. Microbiol.">
        <title>Characterization of Bifidobacterium species in feaces of the Egyptian fruit bat: Description of B. vespertilionis sp. nov. and B. rousetti sp. nov.</title>
        <authorList>
            <person name="Modesto M."/>
            <person name="Satti M."/>
            <person name="Watanabe K."/>
            <person name="Puglisi E."/>
            <person name="Morelli L."/>
            <person name="Huang C.-H."/>
            <person name="Liou J.-S."/>
            <person name="Miyashita M."/>
            <person name="Tamura T."/>
            <person name="Saito S."/>
            <person name="Mori K."/>
            <person name="Huang L."/>
            <person name="Sciavilla P."/>
            <person name="Sandri C."/>
            <person name="Spiezio C."/>
            <person name="Vitali F."/>
            <person name="Cavalieri D."/>
            <person name="Perpetuini G."/>
            <person name="Tofalo R."/>
            <person name="Bonetti A."/>
            <person name="Arita M."/>
            <person name="Mattarelli P."/>
        </authorList>
    </citation>
    <scope>NUCLEOTIDE SEQUENCE [LARGE SCALE GENOMIC DNA]</scope>
    <source>
        <strain evidence="7 10">RST16</strain>
        <strain evidence="8 9">RST8</strain>
    </source>
</reference>
<dbReference type="NCBIfam" id="TIGR02621">
    <property type="entry name" value="cas3_GSU0051"/>
    <property type="match status" value="1"/>
</dbReference>
<dbReference type="SUPFAM" id="SSF52540">
    <property type="entry name" value="P-loop containing nucleoside triphosphate hydrolases"/>
    <property type="match status" value="1"/>
</dbReference>
<evidence type="ECO:0000256" key="3">
    <source>
        <dbReference type="ARBA" id="ARBA00022806"/>
    </source>
</evidence>
<keyword evidence="8" id="KW-0255">Endonuclease</keyword>
<dbReference type="AlphaFoldDB" id="A0A5J5DY55"/>
<keyword evidence="8" id="KW-0540">Nuclease</keyword>
<keyword evidence="10" id="KW-1185">Reference proteome</keyword>
<evidence type="ECO:0000313" key="10">
    <source>
        <dbReference type="Proteomes" id="UP000374630"/>
    </source>
</evidence>
<protein>
    <submittedName>
        <fullName evidence="8">Type I-U CRISPR-associated helicase/endonuclease Cas3</fullName>
    </submittedName>
</protein>
<dbReference type="InterPro" id="IPR014001">
    <property type="entry name" value="Helicase_ATP-bd"/>
</dbReference>
<dbReference type="Proteomes" id="UP000345527">
    <property type="component" value="Unassembled WGS sequence"/>
</dbReference>
<dbReference type="GO" id="GO:0005524">
    <property type="term" value="F:ATP binding"/>
    <property type="evidence" value="ECO:0007669"/>
    <property type="project" value="UniProtKB-KW"/>
</dbReference>
<dbReference type="InterPro" id="IPR013444">
    <property type="entry name" value="Helicase_Cas3_CRISPR-ass_Anaes"/>
</dbReference>
<dbReference type="Gene3D" id="3.40.50.300">
    <property type="entry name" value="P-loop containing nucleotide triphosphate hydrolases"/>
    <property type="match status" value="2"/>
</dbReference>
<keyword evidence="3" id="KW-0347">Helicase</keyword>
<dbReference type="OrthoDB" id="9810236at2"/>
<keyword evidence="4" id="KW-0067">ATP-binding</keyword>
<evidence type="ECO:0000256" key="4">
    <source>
        <dbReference type="ARBA" id="ARBA00022840"/>
    </source>
</evidence>
<evidence type="ECO:0000256" key="5">
    <source>
        <dbReference type="ARBA" id="ARBA00023118"/>
    </source>
</evidence>
<dbReference type="Pfam" id="PF22590">
    <property type="entry name" value="Cas3-like_C_2"/>
    <property type="match status" value="1"/>
</dbReference>
<dbReference type="EMBL" id="RZNZ01000007">
    <property type="protein sequence ID" value="KAA8820732.1"/>
    <property type="molecule type" value="Genomic_DNA"/>
</dbReference>
<keyword evidence="2" id="KW-0378">Hydrolase</keyword>
<organism evidence="8 9">
    <name type="scientific">Bifidobacterium vespertilionis</name>
    <dbReference type="NCBI Taxonomy" id="2562524"/>
    <lineage>
        <taxon>Bacteria</taxon>
        <taxon>Bacillati</taxon>
        <taxon>Actinomycetota</taxon>
        <taxon>Actinomycetes</taxon>
        <taxon>Bifidobacteriales</taxon>
        <taxon>Bifidobacteriaceae</taxon>
        <taxon>Bifidobacterium</taxon>
    </lineage>
</organism>
<dbReference type="GO" id="GO:0004386">
    <property type="term" value="F:helicase activity"/>
    <property type="evidence" value="ECO:0007669"/>
    <property type="project" value="UniProtKB-KW"/>
</dbReference>
<keyword evidence="5" id="KW-0051">Antiviral defense</keyword>
<dbReference type="GO" id="GO:0016787">
    <property type="term" value="F:hydrolase activity"/>
    <property type="evidence" value="ECO:0007669"/>
    <property type="project" value="UniProtKB-KW"/>
</dbReference>
<evidence type="ECO:0000313" key="9">
    <source>
        <dbReference type="Proteomes" id="UP000345527"/>
    </source>
</evidence>
<evidence type="ECO:0000259" key="6">
    <source>
        <dbReference type="SMART" id="SM00487"/>
    </source>
</evidence>
<dbReference type="InterPro" id="IPR054712">
    <property type="entry name" value="Cas3-like_dom"/>
</dbReference>
<name>A0A5J5DY55_9BIFI</name>
<evidence type="ECO:0000313" key="7">
    <source>
        <dbReference type="EMBL" id="KAA8820732.1"/>
    </source>
</evidence>
<dbReference type="GO" id="GO:0004519">
    <property type="term" value="F:endonuclease activity"/>
    <property type="evidence" value="ECO:0007669"/>
    <property type="project" value="UniProtKB-KW"/>
</dbReference>
<feature type="domain" description="Helicase ATP-binding" evidence="6">
    <location>
        <begin position="38"/>
        <end position="326"/>
    </location>
</feature>
<evidence type="ECO:0000256" key="2">
    <source>
        <dbReference type="ARBA" id="ARBA00022801"/>
    </source>
</evidence>
<gene>
    <name evidence="8" type="primary">cas3u</name>
    <name evidence="8" type="ORF">EM848_10200</name>
    <name evidence="7" type="ORF">EMO90_05980</name>
</gene>
<proteinExistence type="predicted"/>
<dbReference type="EMBL" id="RZOA01000024">
    <property type="protein sequence ID" value="KAA8821821.1"/>
    <property type="molecule type" value="Genomic_DNA"/>
</dbReference>
<evidence type="ECO:0000256" key="1">
    <source>
        <dbReference type="ARBA" id="ARBA00022741"/>
    </source>
</evidence>
<sequence length="1054" mass="116056">MGAMNGGRRMGNDGTARDEAWEQIIGPKFIRFVGDMHGGRTPYQWQLQLARAVCITGAWPQRLAAPTGSGKTMVIDVHVFANAMAGLKRLTSAGDVDDVALADALAAMQVEHVPRRLVLTVNRRALVDDQYEGAAELAARLNGVEAPSSLHDICRGLDVRSGIESRCEEDALRCRVTRLRGGEPVDATTREWRYHPTECQIICATPDMFGSRLLFHGYGVTPLAAPIEAGLLAYDTVLAADEAHLSRQLVETARSVRRIESLGEERPLSDAIAPLQVVEMTATPSRYDAQNEQGDETKVIDVREQDLEVDTDLSRRLKAPKPVTLRIAEDKELASAMASACIDAVKAAEDAQGVVACIVNTPAMAADVRRAVDRELKQAKVLGAADPRRQIDMFIGPMRRYDKNELLRSDRYLAMKGDPDACERSGLRLVIATQTLEVGIDADFASLITELAPPVALIQRAGRINRRGLRASGPITVFRHENVAKSIRKSGPYEAEDLEYALRWLAELPQDTGLSAWNACIRPPKPATLQRMALQRLESWDVENLSHTDEPLAADLALPRQRPFDITLWLRDDLNVDDDPGIGLVVRTLPADDAVAIQVINGASPVADESFPIRSWAQIDEIGKTMMAPDTVRRRIFIVRPGMDDEAQQVTVWNGSDPNAAVIGNNGTLSRQVQPGDTLVVDDSAPLFDTNIPMIDLTRRESFAQTTDTARIGAQGDIYNRCQSDGVVIVTESGKTDGRSVLRSAMLTLQSAIAQQSDASDGVIAEGDDGQADHALAYDVLRQAIAGINPTLVDAYESGETTIDMVLPTDAVDDEPMWLIVRRVSSVGESATVRQELQFGRRAGHRVLLETSDGHQCAVRNRAEMFSSLLAVPSDLCIDLAIAARHHDDGKKDTRFQELLHYRLQKPRNEVYDDTTYLAKSTFRFPAYEHANRIALGLRGWRHEQRSAAECWSERTRLQMHDAELVTRLVGTSHGHGRSTFAANADTLIPQTELQSGDPRIDMPAIHAAAVELFDRGRWETIIDRTNRRYGFWGVAYLEAVLRAADCTVSKEGR</sequence>
<comment type="caution">
    <text evidence="8">The sequence shown here is derived from an EMBL/GenBank/DDBJ whole genome shotgun (WGS) entry which is preliminary data.</text>
</comment>
<dbReference type="Proteomes" id="UP000374630">
    <property type="component" value="Unassembled WGS sequence"/>
</dbReference>
<evidence type="ECO:0000313" key="8">
    <source>
        <dbReference type="EMBL" id="KAA8821821.1"/>
    </source>
</evidence>
<dbReference type="InterPro" id="IPR027417">
    <property type="entry name" value="P-loop_NTPase"/>
</dbReference>
<dbReference type="SMART" id="SM00487">
    <property type="entry name" value="DEXDc"/>
    <property type="match status" value="1"/>
</dbReference>